<dbReference type="Pfam" id="PF14168">
    <property type="entry name" value="YjzC"/>
    <property type="match status" value="1"/>
</dbReference>
<feature type="region of interest" description="Disordered" evidence="1">
    <location>
        <begin position="42"/>
        <end position="61"/>
    </location>
</feature>
<feature type="compositionally biased region" description="Basic residues" evidence="1">
    <location>
        <begin position="51"/>
        <end position="61"/>
    </location>
</feature>
<dbReference type="AlphaFoldDB" id="A0AA41ERK5"/>
<reference evidence="2" key="1">
    <citation type="submission" date="2020-12" db="EMBL/GenBank/DDBJ databases">
        <authorList>
            <person name="Mcmullen J.G."/>
        </authorList>
    </citation>
    <scope>NUCLEOTIDE SEQUENCE</scope>
    <source>
        <strain evidence="2">Dm-2019-70</strain>
    </source>
</reference>
<dbReference type="RefSeq" id="WP_211756254.1">
    <property type="nucleotide sequence ID" value="NZ_JAERKE010000019.1"/>
</dbReference>
<accession>A0AA41ERK5</accession>
<name>A0AA41ERK5_LEVBR</name>
<evidence type="ECO:0000313" key="2">
    <source>
        <dbReference type="EMBL" id="MBS1011591.1"/>
    </source>
</evidence>
<gene>
    <name evidence="2" type="ORF">JK167_12240</name>
</gene>
<proteinExistence type="predicted"/>
<organism evidence="2 3">
    <name type="scientific">Levilactobacillus brevis</name>
    <name type="common">Lactobacillus brevis</name>
    <dbReference type="NCBI Taxonomy" id="1580"/>
    <lineage>
        <taxon>Bacteria</taxon>
        <taxon>Bacillati</taxon>
        <taxon>Bacillota</taxon>
        <taxon>Bacilli</taxon>
        <taxon>Lactobacillales</taxon>
        <taxon>Lactobacillaceae</taxon>
        <taxon>Levilactobacillus</taxon>
    </lineage>
</organism>
<protein>
    <submittedName>
        <fullName evidence="2">YjzC family protein</fullName>
    </submittedName>
</protein>
<dbReference type="Proteomes" id="UP000676478">
    <property type="component" value="Unassembled WGS sequence"/>
</dbReference>
<dbReference type="InterPro" id="IPR025549">
    <property type="entry name" value="YjzC"/>
</dbReference>
<evidence type="ECO:0000313" key="3">
    <source>
        <dbReference type="Proteomes" id="UP000676478"/>
    </source>
</evidence>
<reference evidence="2" key="2">
    <citation type="submission" date="2022-09" db="EMBL/GenBank/DDBJ databases">
        <title>Genome-inferred correspondence between phylogeny and metabolic traits in the wild Drosophila gut microbiome.</title>
        <authorList>
            <person name="Bueno E."/>
            <person name="Blow F."/>
            <person name="Douglas A.E."/>
        </authorList>
    </citation>
    <scope>NUCLEOTIDE SEQUENCE</scope>
    <source>
        <strain evidence="2">Dm-2019-70</strain>
    </source>
</reference>
<evidence type="ECO:0000256" key="1">
    <source>
        <dbReference type="SAM" id="MobiDB-lite"/>
    </source>
</evidence>
<sequence length="61" mass="6813">MVKLFEPGTDNVPIGKYLEVGPRGGKLKNPRQAIIRISGHRLPPVSANTHNKWKHASRQTD</sequence>
<comment type="caution">
    <text evidence="2">The sequence shown here is derived from an EMBL/GenBank/DDBJ whole genome shotgun (WGS) entry which is preliminary data.</text>
</comment>
<dbReference type="EMBL" id="JAERKF010000018">
    <property type="protein sequence ID" value="MBS1011591.1"/>
    <property type="molecule type" value="Genomic_DNA"/>
</dbReference>